<protein>
    <submittedName>
        <fullName evidence="1">N4 gp69-like protein</fullName>
    </submittedName>
</protein>
<accession>X5KIQ3</accession>
<evidence type="ECO:0000313" key="1">
    <source>
        <dbReference type="EMBL" id="CDN96892.1"/>
    </source>
</evidence>
<evidence type="ECO:0000313" key="2">
    <source>
        <dbReference type="Proteomes" id="UP000019788"/>
    </source>
</evidence>
<dbReference type="Proteomes" id="UP000019788">
    <property type="component" value="Segment"/>
</dbReference>
<dbReference type="GeneID" id="19487203"/>
<gene>
    <name evidence="1" type="primary">ORF79</name>
</gene>
<organism evidence="1 2">
    <name type="scientific">Pseudomonas phage vB_PaeP_C2-10_Ab09</name>
    <dbReference type="NCBI Taxonomy" id="1476391"/>
    <lineage>
        <taxon>Viruses</taxon>
        <taxon>Duplodnaviria</taxon>
        <taxon>Heunggongvirae</taxon>
        <taxon>Uroviricota</taxon>
        <taxon>Caudoviricetes</taxon>
        <taxon>Schitoviridae</taxon>
        <taxon>Migulavirinae</taxon>
        <taxon>Litunavirus</taxon>
        <taxon>Litunavirus Ab09</taxon>
    </lineage>
</organism>
<dbReference type="EMBL" id="HG962375">
    <property type="protein sequence ID" value="CDN96892.1"/>
    <property type="molecule type" value="Genomic_DNA"/>
</dbReference>
<name>X5KIQ3_9CAUD</name>
<dbReference type="KEGG" id="vg:19487203"/>
<dbReference type="RefSeq" id="YP_009031856.1">
    <property type="nucleotide sequence ID" value="NC_024140.1"/>
</dbReference>
<proteinExistence type="predicted"/>
<sequence length="265" mass="29688">MHGLLLGLYVVLSSAQPIDNRGTKMTTTPATTAQPGMLTVDEFRSVLPDKMKKSISPEVLKTLNDMLSDPDMAEAFRDNIIGYTHVMKEGKFKLDNYLHASKYVTYKLMGLNNTEAYTRTFPTKIQRWTQQGVANKDMASYITSYNKSKLVNLILEQALIPCHVLNADIKQKAINHLFHLMQNAQSEKVQQESANSLLTHLKSPEKTELKIDVSDRAADAIDIMRQNAEALARLQQEMIAGKQLSAKDVAERSMDFGEVIEGELA</sequence>
<keyword evidence="2" id="KW-1185">Reference proteome</keyword>
<reference evidence="2" key="1">
    <citation type="journal article" date="2015" name="PLoS ONE">
        <title>Investigation of a Large Collection of Pseudomonas aeruginosa Bacteriophages Collected from a Single Environmental Source in Abidjan, Cote d'Ivoire.</title>
        <authorList>
            <person name="Essoh C."/>
            <person name="Latino L."/>
            <person name="Midoux C."/>
            <person name="Blouin Y."/>
            <person name="Loukou G."/>
            <person name="Nguetta S.P."/>
            <person name="Lathro S."/>
            <person name="Cablanmian A."/>
            <person name="Kouassi A.K."/>
            <person name="Vergnaud G."/>
            <person name="Pourcel C."/>
        </authorList>
    </citation>
    <scope>NUCLEOTIDE SEQUENCE [LARGE SCALE GENOMIC DNA]</scope>
</reference>